<evidence type="ECO:0000313" key="2">
    <source>
        <dbReference type="Proteomes" id="UP000304953"/>
    </source>
</evidence>
<comment type="caution">
    <text evidence="1">The sequence shown here is derived from an EMBL/GenBank/DDBJ whole genome shotgun (WGS) entry which is preliminary data.</text>
</comment>
<gene>
    <name evidence="1" type="ORF">E5329_28340</name>
</gene>
<organism evidence="1 2">
    <name type="scientific">Petralouisia muris</name>
    <dbReference type="NCBI Taxonomy" id="3032872"/>
    <lineage>
        <taxon>Bacteria</taxon>
        <taxon>Bacillati</taxon>
        <taxon>Bacillota</taxon>
        <taxon>Clostridia</taxon>
        <taxon>Lachnospirales</taxon>
        <taxon>Lachnospiraceae</taxon>
        <taxon>Petralouisia</taxon>
    </lineage>
</organism>
<protein>
    <submittedName>
        <fullName evidence="1">XRE family transcriptional regulator</fullName>
    </submittedName>
</protein>
<evidence type="ECO:0000313" key="1">
    <source>
        <dbReference type="EMBL" id="TGY86216.1"/>
    </source>
</evidence>
<reference evidence="1" key="1">
    <citation type="submission" date="2019-04" db="EMBL/GenBank/DDBJ databases">
        <title>Microbes associate with the intestines of laboratory mice.</title>
        <authorList>
            <person name="Navarre W."/>
            <person name="Wong E."/>
            <person name="Huang K."/>
            <person name="Tropini C."/>
            <person name="Ng K."/>
            <person name="Yu B."/>
        </authorList>
    </citation>
    <scope>NUCLEOTIDE SEQUENCE</scope>
    <source>
        <strain evidence="1">NM01_1-7b</strain>
    </source>
</reference>
<sequence length="76" mass="8876">MEEDYGYLEIRLNELLKKKGLSKNKLSHKAEMNWKQIDNYCTNSITRLDVYVLCKLCTVLGCEIQDLLVFHPPGEE</sequence>
<proteinExistence type="predicted"/>
<dbReference type="Proteomes" id="UP000304953">
    <property type="component" value="Unassembled WGS sequence"/>
</dbReference>
<keyword evidence="2" id="KW-1185">Reference proteome</keyword>
<accession>A0AC61RLX0</accession>
<name>A0AC61RLX0_9FIRM</name>
<dbReference type="EMBL" id="SRYA01000157">
    <property type="protein sequence ID" value="TGY86216.1"/>
    <property type="molecule type" value="Genomic_DNA"/>
</dbReference>